<dbReference type="Proteomes" id="UP000050969">
    <property type="component" value="Unassembled WGS sequence"/>
</dbReference>
<dbReference type="InterPro" id="IPR016040">
    <property type="entry name" value="NAD(P)-bd_dom"/>
</dbReference>
<organism evidence="2 3">
    <name type="scientific">Lacticaseibacillus saniviri JCM 17471 = DSM 24301</name>
    <dbReference type="NCBI Taxonomy" id="1293598"/>
    <lineage>
        <taxon>Bacteria</taxon>
        <taxon>Bacillati</taxon>
        <taxon>Bacillota</taxon>
        <taxon>Bacilli</taxon>
        <taxon>Lactobacillales</taxon>
        <taxon>Lactobacillaceae</taxon>
        <taxon>Lacticaseibacillus</taxon>
    </lineage>
</organism>
<comment type="caution">
    <text evidence="2">The sequence shown here is derived from an EMBL/GenBank/DDBJ whole genome shotgun (WGS) entry which is preliminary data.</text>
</comment>
<dbReference type="EMBL" id="JQCE01000049">
    <property type="protein sequence ID" value="KRO16171.1"/>
    <property type="molecule type" value="Genomic_DNA"/>
</dbReference>
<evidence type="ECO:0000313" key="2">
    <source>
        <dbReference type="EMBL" id="KRO16171.1"/>
    </source>
</evidence>
<evidence type="ECO:0000313" key="3">
    <source>
        <dbReference type="Proteomes" id="UP000050969"/>
    </source>
</evidence>
<dbReference type="STRING" id="1293598.IV56_GL001912"/>
<sequence length="306" mass="32619">MVLLYRQQVTYKVTSAAQTKGEIQLTNYAITGVTGRFGRAALKTLIDLVPADHIIALARNVEKAKTMVPAGVEVRPGDYANTDQLKASLTGVDRLLLVSSQPGQAMPRLQQHKDVIDAAKAAGVAYIAYTSFPHADTATTPLADDHKQTEAYIKASGLAYSFLRNNWYLENEADVLKGAMAGQPLVYSAGAGKAGWALEREYAEAGARVLAADNTKAIYKLAGQARTYQDLADAIDASFGVLAVDDAAYEQGLEKAGLDAGTAALVTSFQTLIRDGQLDEDTDDLPTVLGRELTPLADAIKIVTAE</sequence>
<dbReference type="Pfam" id="PF13460">
    <property type="entry name" value="NAD_binding_10"/>
    <property type="match status" value="1"/>
</dbReference>
<dbReference type="InterPro" id="IPR052718">
    <property type="entry name" value="NmrA-type_oxidoreductase"/>
</dbReference>
<dbReference type="SUPFAM" id="SSF51735">
    <property type="entry name" value="NAD(P)-binding Rossmann-fold domains"/>
    <property type="match status" value="1"/>
</dbReference>
<dbReference type="AlphaFoldDB" id="A0A0R2MVD5"/>
<gene>
    <name evidence="2" type="ORF">IV56_GL001912</name>
</gene>
<dbReference type="PANTHER" id="PTHR47129">
    <property type="entry name" value="QUINONE OXIDOREDUCTASE 2"/>
    <property type="match status" value="1"/>
</dbReference>
<dbReference type="InterPro" id="IPR036291">
    <property type="entry name" value="NAD(P)-bd_dom_sf"/>
</dbReference>
<proteinExistence type="predicted"/>
<dbReference type="PANTHER" id="PTHR47129:SF1">
    <property type="entry name" value="NMRA-LIKE DOMAIN-CONTAINING PROTEIN"/>
    <property type="match status" value="1"/>
</dbReference>
<feature type="domain" description="NAD(P)-binding" evidence="1">
    <location>
        <begin position="32"/>
        <end position="172"/>
    </location>
</feature>
<protein>
    <recommendedName>
        <fullName evidence="1">NAD(P)-binding domain-containing protein</fullName>
    </recommendedName>
</protein>
<dbReference type="Gene3D" id="3.40.50.720">
    <property type="entry name" value="NAD(P)-binding Rossmann-like Domain"/>
    <property type="match status" value="1"/>
</dbReference>
<dbReference type="PATRIC" id="fig|1293598.4.peg.1992"/>
<name>A0A0R2MVD5_9LACO</name>
<dbReference type="OrthoDB" id="152510at2"/>
<keyword evidence="3" id="KW-1185">Reference proteome</keyword>
<dbReference type="Gene3D" id="3.90.25.10">
    <property type="entry name" value="UDP-galactose 4-epimerase, domain 1"/>
    <property type="match status" value="1"/>
</dbReference>
<evidence type="ECO:0000259" key="1">
    <source>
        <dbReference type="Pfam" id="PF13460"/>
    </source>
</evidence>
<reference evidence="2 3" key="1">
    <citation type="journal article" date="2015" name="Genome Announc.">
        <title>Expanding the biotechnology potential of lactobacilli through comparative genomics of 213 strains and associated genera.</title>
        <authorList>
            <person name="Sun Z."/>
            <person name="Harris H.M."/>
            <person name="McCann A."/>
            <person name="Guo C."/>
            <person name="Argimon S."/>
            <person name="Zhang W."/>
            <person name="Yang X."/>
            <person name="Jeffery I.B."/>
            <person name="Cooney J.C."/>
            <person name="Kagawa T.F."/>
            <person name="Liu W."/>
            <person name="Song Y."/>
            <person name="Salvetti E."/>
            <person name="Wrobel A."/>
            <person name="Rasinkangas P."/>
            <person name="Parkhill J."/>
            <person name="Rea M.C."/>
            <person name="O'Sullivan O."/>
            <person name="Ritari J."/>
            <person name="Douillard F.P."/>
            <person name="Paul Ross R."/>
            <person name="Yang R."/>
            <person name="Briner A.E."/>
            <person name="Felis G.E."/>
            <person name="de Vos W.M."/>
            <person name="Barrangou R."/>
            <person name="Klaenhammer T.R."/>
            <person name="Caufield P.W."/>
            <person name="Cui Y."/>
            <person name="Zhang H."/>
            <person name="O'Toole P.W."/>
        </authorList>
    </citation>
    <scope>NUCLEOTIDE SEQUENCE [LARGE SCALE GENOMIC DNA]</scope>
    <source>
        <strain evidence="2 3">DSM 24301</strain>
    </source>
</reference>
<accession>A0A0R2MVD5</accession>